<evidence type="ECO:0000256" key="4">
    <source>
        <dbReference type="ARBA" id="ARBA00023136"/>
    </source>
</evidence>
<evidence type="ECO:0000313" key="8">
    <source>
        <dbReference type="EMBL" id="MCY1722639.1"/>
    </source>
</evidence>
<feature type="domain" description="SusD-like N-terminal" evidence="7">
    <location>
        <begin position="97"/>
        <end position="226"/>
    </location>
</feature>
<evidence type="ECO:0000256" key="3">
    <source>
        <dbReference type="ARBA" id="ARBA00022729"/>
    </source>
</evidence>
<protein>
    <submittedName>
        <fullName evidence="8">RagB/SusD family nutrient uptake outer membrane protein</fullName>
    </submittedName>
</protein>
<evidence type="ECO:0000313" key="9">
    <source>
        <dbReference type="Proteomes" id="UP001145087"/>
    </source>
</evidence>
<keyword evidence="9" id="KW-1185">Reference proteome</keyword>
<keyword evidence="5" id="KW-0998">Cell outer membrane</keyword>
<feature type="domain" description="RagB/SusD" evidence="6">
    <location>
        <begin position="313"/>
        <end position="527"/>
    </location>
</feature>
<dbReference type="InterPro" id="IPR033985">
    <property type="entry name" value="SusD-like_N"/>
</dbReference>
<comment type="subcellular location">
    <subcellularLocation>
        <location evidence="1">Cell outer membrane</location>
    </subcellularLocation>
</comment>
<evidence type="ECO:0000256" key="2">
    <source>
        <dbReference type="ARBA" id="ARBA00006275"/>
    </source>
</evidence>
<dbReference type="InterPro" id="IPR011990">
    <property type="entry name" value="TPR-like_helical_dom_sf"/>
</dbReference>
<dbReference type="SUPFAM" id="SSF48452">
    <property type="entry name" value="TPR-like"/>
    <property type="match status" value="1"/>
</dbReference>
<gene>
    <name evidence="8" type="ORF">OU798_19975</name>
</gene>
<comment type="caution">
    <text evidence="8">The sequence shown here is derived from an EMBL/GenBank/DDBJ whole genome shotgun (WGS) entry which is preliminary data.</text>
</comment>
<keyword evidence="3" id="KW-0732">Signal</keyword>
<name>A0A9X3J6H1_9BACT</name>
<keyword evidence="4" id="KW-0472">Membrane</keyword>
<comment type="similarity">
    <text evidence="2">Belongs to the SusD family.</text>
</comment>
<evidence type="ECO:0000256" key="1">
    <source>
        <dbReference type="ARBA" id="ARBA00004442"/>
    </source>
</evidence>
<dbReference type="Pfam" id="PF14322">
    <property type="entry name" value="SusD-like_3"/>
    <property type="match status" value="1"/>
</dbReference>
<evidence type="ECO:0000259" key="6">
    <source>
        <dbReference type="Pfam" id="PF07980"/>
    </source>
</evidence>
<dbReference type="EMBL" id="JAPOHD010000061">
    <property type="protein sequence ID" value="MCY1722639.1"/>
    <property type="molecule type" value="Genomic_DNA"/>
</dbReference>
<organism evidence="8 9">
    <name type="scientific">Draconibacterium aestuarii</name>
    <dbReference type="NCBI Taxonomy" id="2998507"/>
    <lineage>
        <taxon>Bacteria</taxon>
        <taxon>Pseudomonadati</taxon>
        <taxon>Bacteroidota</taxon>
        <taxon>Bacteroidia</taxon>
        <taxon>Marinilabiliales</taxon>
        <taxon>Prolixibacteraceae</taxon>
        <taxon>Draconibacterium</taxon>
    </lineage>
</organism>
<dbReference type="Proteomes" id="UP001145087">
    <property type="component" value="Unassembled WGS sequence"/>
</dbReference>
<evidence type="ECO:0000256" key="5">
    <source>
        <dbReference type="ARBA" id="ARBA00023237"/>
    </source>
</evidence>
<dbReference type="AlphaFoldDB" id="A0A9X3J6H1"/>
<proteinExistence type="inferred from homology"/>
<evidence type="ECO:0000259" key="7">
    <source>
        <dbReference type="Pfam" id="PF14322"/>
    </source>
</evidence>
<dbReference type="InterPro" id="IPR012944">
    <property type="entry name" value="SusD_RagB_dom"/>
</dbReference>
<dbReference type="GO" id="GO:0009279">
    <property type="term" value="C:cell outer membrane"/>
    <property type="evidence" value="ECO:0007669"/>
    <property type="project" value="UniProtKB-SubCell"/>
</dbReference>
<dbReference type="RefSeq" id="WP_343334962.1">
    <property type="nucleotide sequence ID" value="NZ_JAPOHD010000061.1"/>
</dbReference>
<dbReference type="Gene3D" id="1.25.40.390">
    <property type="match status" value="1"/>
</dbReference>
<sequence length="527" mass="60262">MKNIKFIILFFLTIQFVGCSEDFLERTPKGAPSSSNFWMTDNDAILGTNAIYSKLDAEEMYGRGYMWLINASDDMIDGRNKGVAGELKNFVSDGNVGYINDSWRDHWATIKICNDVIRNIKKMDEEGLVTASVRDFCLGQAYFVSGWMYVELAYHYGDNKMGVPILNEEDPTDYFRPREANVNVNYDYAMDLLQKAEDLLPYLTDLGSEDIGKPHKDAATAYMAKIAVYTEKWDDVITYTNKVMNSPSGRSLIDTDTPEEDFHSVFKIENNTSSEYLWSIVSNEQEGSMLPGVMLENKGWGRYNGWGYFQPVKDLDDEFETGDYRRKATLITHGDVIENFFGEDFTWYQTSNNLTGYMFSKYLDPYQNESPIGNTINTSGDYVTTDLWIPLLRYAEIVLWKAEAKLMKGENADAEINLIRNRAGLAPKSNCTMDDLKHERRCEFAGEFADRHFDLVRWGDAKEAYAKPLHGMQGTYDAENNLISTEVTEVWPGRSYNPEYHHVWPLPPNEIEKSIGTEGELVQNAGW</sequence>
<reference evidence="8" key="1">
    <citation type="submission" date="2022-11" db="EMBL/GenBank/DDBJ databases">
        <title>Marilongibacter aestuarii gen. nov., sp. nov., isolated from tidal flat sediment.</title>
        <authorList>
            <person name="Jiayan W."/>
        </authorList>
    </citation>
    <scope>NUCLEOTIDE SEQUENCE</scope>
    <source>
        <strain evidence="8">Z1-6</strain>
    </source>
</reference>
<dbReference type="Pfam" id="PF07980">
    <property type="entry name" value="SusD_RagB"/>
    <property type="match status" value="1"/>
</dbReference>
<accession>A0A9X3J6H1</accession>